<accession>A0A7C3WSU9</accession>
<feature type="transmembrane region" description="Helical" evidence="1">
    <location>
        <begin position="37"/>
        <end position="60"/>
    </location>
</feature>
<feature type="transmembrane region" description="Helical" evidence="1">
    <location>
        <begin position="72"/>
        <end position="100"/>
    </location>
</feature>
<reference evidence="2" key="1">
    <citation type="journal article" date="2020" name="mSystems">
        <title>Genome- and Community-Level Interaction Insights into Carbon Utilization and Element Cycling Functions of Hydrothermarchaeota in Hydrothermal Sediment.</title>
        <authorList>
            <person name="Zhou Z."/>
            <person name="Liu Y."/>
            <person name="Xu W."/>
            <person name="Pan J."/>
            <person name="Luo Z.H."/>
            <person name="Li M."/>
        </authorList>
    </citation>
    <scope>NUCLEOTIDE SEQUENCE [LARGE SCALE GENOMIC DNA]</scope>
    <source>
        <strain evidence="2">SpSt-8</strain>
    </source>
</reference>
<gene>
    <name evidence="2" type="ORF">ENV88_02680</name>
</gene>
<evidence type="ECO:0000313" key="2">
    <source>
        <dbReference type="EMBL" id="HGB24946.1"/>
    </source>
</evidence>
<evidence type="ECO:0000256" key="1">
    <source>
        <dbReference type="SAM" id="Phobius"/>
    </source>
</evidence>
<comment type="caution">
    <text evidence="2">The sequence shown here is derived from an EMBL/GenBank/DDBJ whole genome shotgun (WGS) entry which is preliminary data.</text>
</comment>
<protein>
    <submittedName>
        <fullName evidence="2">Uncharacterized protein</fullName>
    </submittedName>
</protein>
<feature type="transmembrane region" description="Helical" evidence="1">
    <location>
        <begin position="106"/>
        <end position="126"/>
    </location>
</feature>
<proteinExistence type="predicted"/>
<keyword evidence="1" id="KW-1133">Transmembrane helix</keyword>
<keyword evidence="1" id="KW-0812">Transmembrane</keyword>
<organism evidence="2">
    <name type="scientific">Thermofilum pendens</name>
    <dbReference type="NCBI Taxonomy" id="2269"/>
    <lineage>
        <taxon>Archaea</taxon>
        <taxon>Thermoproteota</taxon>
        <taxon>Thermoprotei</taxon>
        <taxon>Thermofilales</taxon>
        <taxon>Thermofilaceae</taxon>
        <taxon>Thermofilum</taxon>
    </lineage>
</organism>
<name>A0A7C3WSU9_THEPE</name>
<sequence length="128" mass="13041">MISAKATLAALVYLLSVGAAAATTAVSGRNAVSLATLALAHAPVVVASVMIFSLLAYVVEEGLPPGDLYSRMLYLLLPFSLGFLTLATPAVAYALALWLLKHPAPLTLLALVALAELAAAALVLAASR</sequence>
<dbReference type="AlphaFoldDB" id="A0A7C3WSU9"/>
<keyword evidence="1" id="KW-0472">Membrane</keyword>
<dbReference type="EMBL" id="DTIB01000065">
    <property type="protein sequence ID" value="HGB24946.1"/>
    <property type="molecule type" value="Genomic_DNA"/>
</dbReference>